<comment type="caution">
    <text evidence="15">The sequence shown here is derived from an EMBL/GenBank/DDBJ whole genome shotgun (WGS) entry which is preliminary data.</text>
</comment>
<dbReference type="PROSITE" id="PS51198">
    <property type="entry name" value="UVRD_HELICASE_ATP_BIND"/>
    <property type="match status" value="1"/>
</dbReference>
<dbReference type="GO" id="GO:0005524">
    <property type="term" value="F:ATP binding"/>
    <property type="evidence" value="ECO:0007669"/>
    <property type="project" value="UniProtKB-UniRule"/>
</dbReference>
<dbReference type="RefSeq" id="WP_207792443.1">
    <property type="nucleotide sequence ID" value="NZ_JACIIV010000048.1"/>
</dbReference>
<dbReference type="Gene3D" id="1.10.10.160">
    <property type="match status" value="1"/>
</dbReference>
<dbReference type="EMBL" id="JACIIV010000048">
    <property type="protein sequence ID" value="MBB6229414.1"/>
    <property type="molecule type" value="Genomic_DNA"/>
</dbReference>
<evidence type="ECO:0000313" key="15">
    <source>
        <dbReference type="EMBL" id="MBB6229414.1"/>
    </source>
</evidence>
<dbReference type="PROSITE" id="PS51217">
    <property type="entry name" value="UVRD_HELICASE_CTER"/>
    <property type="match status" value="1"/>
</dbReference>
<dbReference type="InterPro" id="IPR014017">
    <property type="entry name" value="DNA_helicase_UvrD-like_C"/>
</dbReference>
<dbReference type="Pfam" id="PF00580">
    <property type="entry name" value="UvrD-helicase"/>
    <property type="match status" value="1"/>
</dbReference>
<protein>
    <recommendedName>
        <fullName evidence="9">DNA 3'-5' helicase</fullName>
        <ecNumber evidence="9">5.6.2.4</ecNumber>
    </recommendedName>
    <alternativeName>
        <fullName evidence="10">DNA 3'-5' helicase II</fullName>
    </alternativeName>
</protein>
<evidence type="ECO:0000256" key="7">
    <source>
        <dbReference type="ARBA" id="ARBA00023235"/>
    </source>
</evidence>
<keyword evidence="2 12" id="KW-0547">Nucleotide-binding</keyword>
<dbReference type="InterPro" id="IPR000212">
    <property type="entry name" value="DNA_helicase_UvrD/REP"/>
</dbReference>
<feature type="domain" description="UvrD-like helicase ATP-binding" evidence="13">
    <location>
        <begin position="5"/>
        <end position="290"/>
    </location>
</feature>
<evidence type="ECO:0000256" key="12">
    <source>
        <dbReference type="PROSITE-ProRule" id="PRU00560"/>
    </source>
</evidence>
<keyword evidence="3 12" id="KW-0378">Hydrolase</keyword>
<reference evidence="15 16" key="1">
    <citation type="submission" date="2020-08" db="EMBL/GenBank/DDBJ databases">
        <title>Genomic Encyclopedia of Type Strains, Phase IV (KMG-IV): sequencing the most valuable type-strain genomes for metagenomic binning, comparative biology and taxonomic classification.</title>
        <authorList>
            <person name="Goeker M."/>
        </authorList>
    </citation>
    <scope>NUCLEOTIDE SEQUENCE [LARGE SCALE GENOMIC DNA]</scope>
    <source>
        <strain evidence="15 16">DSM 102189</strain>
    </source>
</reference>
<evidence type="ECO:0000256" key="6">
    <source>
        <dbReference type="ARBA" id="ARBA00023125"/>
    </source>
</evidence>
<dbReference type="Proteomes" id="UP000538147">
    <property type="component" value="Unassembled WGS sequence"/>
</dbReference>
<evidence type="ECO:0000256" key="5">
    <source>
        <dbReference type="ARBA" id="ARBA00022840"/>
    </source>
</evidence>
<dbReference type="SUPFAM" id="SSF52540">
    <property type="entry name" value="P-loop containing nucleoside triphosphate hydrolases"/>
    <property type="match status" value="1"/>
</dbReference>
<dbReference type="EC" id="5.6.2.4" evidence="9"/>
<comment type="catalytic activity">
    <reaction evidence="8">
        <text>Couples ATP hydrolysis with the unwinding of duplex DNA by translocating in the 3'-5' direction.</text>
        <dbReference type="EC" id="5.6.2.4"/>
    </reaction>
</comment>
<feature type="domain" description="UvrD-like helicase C-terminal" evidence="14">
    <location>
        <begin position="291"/>
        <end position="563"/>
    </location>
</feature>
<keyword evidence="4 12" id="KW-0347">Helicase</keyword>
<proteinExistence type="inferred from homology"/>
<keyword evidence="5 12" id="KW-0067">ATP-binding</keyword>
<dbReference type="GO" id="GO:0016787">
    <property type="term" value="F:hydrolase activity"/>
    <property type="evidence" value="ECO:0007669"/>
    <property type="project" value="UniProtKB-UniRule"/>
</dbReference>
<evidence type="ECO:0000256" key="9">
    <source>
        <dbReference type="ARBA" id="ARBA00034808"/>
    </source>
</evidence>
<name>A0A841LA54_9SPHN</name>
<gene>
    <name evidence="15" type="ORF">FHS79_003616</name>
</gene>
<keyword evidence="6" id="KW-0238">DNA-binding</keyword>
<dbReference type="CDD" id="cd17932">
    <property type="entry name" value="DEXQc_UvrD"/>
    <property type="match status" value="1"/>
</dbReference>
<accession>A0A841LA54</accession>
<dbReference type="PANTHER" id="PTHR11070:SF2">
    <property type="entry name" value="ATP-DEPENDENT DNA HELICASE SRS2"/>
    <property type="match status" value="1"/>
</dbReference>
<dbReference type="GO" id="GO:0043138">
    <property type="term" value="F:3'-5' DNA helicase activity"/>
    <property type="evidence" value="ECO:0007669"/>
    <property type="project" value="UniProtKB-EC"/>
</dbReference>
<dbReference type="InterPro" id="IPR014016">
    <property type="entry name" value="UvrD-like_ATP-bd"/>
</dbReference>
<organism evidence="15 16">
    <name type="scientific">Polymorphobacter multimanifer</name>
    <dbReference type="NCBI Taxonomy" id="1070431"/>
    <lineage>
        <taxon>Bacteria</taxon>
        <taxon>Pseudomonadati</taxon>
        <taxon>Pseudomonadota</taxon>
        <taxon>Alphaproteobacteria</taxon>
        <taxon>Sphingomonadales</taxon>
        <taxon>Sphingosinicellaceae</taxon>
        <taxon>Polymorphobacter</taxon>
    </lineage>
</organism>
<dbReference type="Pfam" id="PF13361">
    <property type="entry name" value="UvrD_C"/>
    <property type="match status" value="2"/>
</dbReference>
<dbReference type="Gene3D" id="3.40.50.300">
    <property type="entry name" value="P-loop containing nucleotide triphosphate hydrolases"/>
    <property type="match status" value="2"/>
</dbReference>
<evidence type="ECO:0000256" key="3">
    <source>
        <dbReference type="ARBA" id="ARBA00022801"/>
    </source>
</evidence>
<evidence type="ECO:0000256" key="10">
    <source>
        <dbReference type="ARBA" id="ARBA00034923"/>
    </source>
</evidence>
<evidence type="ECO:0000256" key="8">
    <source>
        <dbReference type="ARBA" id="ARBA00034617"/>
    </source>
</evidence>
<evidence type="ECO:0000256" key="4">
    <source>
        <dbReference type="ARBA" id="ARBA00022806"/>
    </source>
</evidence>
<dbReference type="GO" id="GO:0003677">
    <property type="term" value="F:DNA binding"/>
    <property type="evidence" value="ECO:0007669"/>
    <property type="project" value="UniProtKB-KW"/>
</dbReference>
<comment type="catalytic activity">
    <reaction evidence="11">
        <text>ATP + H2O = ADP + phosphate + H(+)</text>
        <dbReference type="Rhea" id="RHEA:13065"/>
        <dbReference type="ChEBI" id="CHEBI:15377"/>
        <dbReference type="ChEBI" id="CHEBI:15378"/>
        <dbReference type="ChEBI" id="CHEBI:30616"/>
        <dbReference type="ChEBI" id="CHEBI:43474"/>
        <dbReference type="ChEBI" id="CHEBI:456216"/>
        <dbReference type="EC" id="5.6.2.4"/>
    </reaction>
</comment>
<dbReference type="InterPro" id="IPR013986">
    <property type="entry name" value="DExx_box_DNA_helicase_dom_sf"/>
</dbReference>
<evidence type="ECO:0000259" key="13">
    <source>
        <dbReference type="PROSITE" id="PS51198"/>
    </source>
</evidence>
<evidence type="ECO:0000256" key="11">
    <source>
        <dbReference type="ARBA" id="ARBA00048988"/>
    </source>
</evidence>
<evidence type="ECO:0000256" key="1">
    <source>
        <dbReference type="ARBA" id="ARBA00009922"/>
    </source>
</evidence>
<dbReference type="PANTHER" id="PTHR11070">
    <property type="entry name" value="UVRD / RECB / PCRA DNA HELICASE FAMILY MEMBER"/>
    <property type="match status" value="1"/>
</dbReference>
<feature type="binding site" evidence="12">
    <location>
        <begin position="26"/>
        <end position="33"/>
    </location>
    <ligand>
        <name>ATP</name>
        <dbReference type="ChEBI" id="CHEBI:30616"/>
    </ligand>
</feature>
<dbReference type="AlphaFoldDB" id="A0A841LA54"/>
<evidence type="ECO:0000313" key="16">
    <source>
        <dbReference type="Proteomes" id="UP000538147"/>
    </source>
</evidence>
<evidence type="ECO:0000256" key="2">
    <source>
        <dbReference type="ARBA" id="ARBA00022741"/>
    </source>
</evidence>
<comment type="similarity">
    <text evidence="1">Belongs to the helicase family. UvrD subfamily.</text>
</comment>
<keyword evidence="16" id="KW-1185">Reference proteome</keyword>
<dbReference type="GO" id="GO:0000725">
    <property type="term" value="P:recombinational repair"/>
    <property type="evidence" value="ECO:0007669"/>
    <property type="project" value="TreeGrafter"/>
</dbReference>
<evidence type="ECO:0000259" key="14">
    <source>
        <dbReference type="PROSITE" id="PS51217"/>
    </source>
</evidence>
<dbReference type="InterPro" id="IPR027417">
    <property type="entry name" value="P-loop_NTPase"/>
</dbReference>
<keyword evidence="7" id="KW-0413">Isomerase</keyword>
<sequence length="638" mass="70966">MIDISSLNDRQIEAVNWQDGPLLVLAGPGSGKTKVLTSRIARLVQESSTKHFRILALTFTNKAAAEMRQRIELLVPGSGNRVLLTTFHSFAGDVLRQHGHLIGLKPDFTIITQEGERIALLDEAIAKTDLHTEELNFSGERLLPLINRMLENDVSADSISKMVLALPADQQGPIQEIYGAYRSHLISCNSLDFPTLIAEAVRIFREISAVCNQVRRIYKFICVDEFQDTNLSQYHLLTQLINQDSNNLFVVADDDQIIYQWNGASPERLNRLRSDFNMNLVQLPANYRCPPEVIEIANKLIAHNATRSLDKQNLQALKPVAAGNAVRVGGFNSLDEELSWVASDIASRSELERSRCVVLARTRKALEGALEQLVAKGVPAYLAMRKDEFVSAPLRWLHAALRLANNPQDREQARRLCKAFYALEGLQVDPANVISSSEAFDGSALRAFANIALGRAEIGAQTSVFLFSAIPALTDKLDFRSFTLATFGWAEMLQDTAIGTDNPFADYGTEKSTWSELVAEIEGQFGQENVTLNVLLQELDMRSKAPSPANGAVPCFTIHASKGLEFGHVYLIAMVEDQLPSWAAVKKGADSREMQEERRNCFVAITRTEDSLTLTYSQRVFGWNKAPSRFLREMGLIN</sequence>
<dbReference type="Gene3D" id="1.10.486.10">
    <property type="entry name" value="PCRA, domain 4"/>
    <property type="match status" value="1"/>
</dbReference>